<evidence type="ECO:0000313" key="2">
    <source>
        <dbReference type="EMBL" id="PNI04868.1"/>
    </source>
</evidence>
<evidence type="ECO:0000313" key="3">
    <source>
        <dbReference type="Proteomes" id="UP000236449"/>
    </source>
</evidence>
<organism evidence="2 3">
    <name type="scientific">Vibrio diazotrophicus</name>
    <dbReference type="NCBI Taxonomy" id="685"/>
    <lineage>
        <taxon>Bacteria</taxon>
        <taxon>Pseudomonadati</taxon>
        <taxon>Pseudomonadota</taxon>
        <taxon>Gammaproteobacteria</taxon>
        <taxon>Vibrionales</taxon>
        <taxon>Vibrionaceae</taxon>
        <taxon>Vibrio</taxon>
    </lineage>
</organism>
<dbReference type="EMBL" id="POSK01000006">
    <property type="protein sequence ID" value="PNI04868.1"/>
    <property type="molecule type" value="Genomic_DNA"/>
</dbReference>
<sequence length="85" mass="9142">MKYTSLILVSLSFLLTGCANQHRLGTHVAQLRVQQTYDTSATLNNLEVIPSGNGERMEDAYSAYTGKSGETLEGGSSSQVLLGFN</sequence>
<feature type="signal peptide" evidence="1">
    <location>
        <begin position="1"/>
        <end position="21"/>
    </location>
</feature>
<dbReference type="RefSeq" id="WP_102966235.1">
    <property type="nucleotide sequence ID" value="NZ_POSK01000006.1"/>
</dbReference>
<dbReference type="PROSITE" id="PS51257">
    <property type="entry name" value="PROKAR_LIPOPROTEIN"/>
    <property type="match status" value="1"/>
</dbReference>
<accession>A0A2J8I2W9</accession>
<keyword evidence="1" id="KW-0732">Signal</keyword>
<dbReference type="Proteomes" id="UP000236449">
    <property type="component" value="Unassembled WGS sequence"/>
</dbReference>
<comment type="caution">
    <text evidence="2">The sequence shown here is derived from an EMBL/GenBank/DDBJ whole genome shotgun (WGS) entry which is preliminary data.</text>
</comment>
<dbReference type="OrthoDB" id="5879433at2"/>
<evidence type="ECO:0000256" key="1">
    <source>
        <dbReference type="SAM" id="SignalP"/>
    </source>
</evidence>
<dbReference type="AlphaFoldDB" id="A0A2J8I2W9"/>
<protein>
    <submittedName>
        <fullName evidence="2">Uncharacterized protein</fullName>
    </submittedName>
</protein>
<name>A0A2J8I2W9_VIBDI</name>
<feature type="chain" id="PRO_5014352552" evidence="1">
    <location>
        <begin position="22"/>
        <end position="85"/>
    </location>
</feature>
<gene>
    <name evidence="2" type="ORF">C1N32_11075</name>
</gene>
<proteinExistence type="predicted"/>
<reference evidence="2 3" key="1">
    <citation type="submission" date="2018-01" db="EMBL/GenBank/DDBJ databases">
        <title>Draft genome sequences of six Vibrio diazotrophicus strains isolated from deep-sea sediments of the Baltic Sea.</title>
        <authorList>
            <person name="Castillo D."/>
            <person name="Vandieken V."/>
            <person name="Chiang O."/>
            <person name="Middelboe M."/>
        </authorList>
    </citation>
    <scope>NUCLEOTIDE SEQUENCE [LARGE SCALE GENOMIC DNA]</scope>
    <source>
        <strain evidence="2 3">60.27F</strain>
    </source>
</reference>